<accession>A0ABR5TKI9</accession>
<gene>
    <name evidence="2" type="ORF">HMPREF1871_01168</name>
</gene>
<organism evidence="2 3">
    <name type="scientific">Gemelliphila asaccharolytica</name>
    <dbReference type="NCBI Taxonomy" id="502393"/>
    <lineage>
        <taxon>Bacteria</taxon>
        <taxon>Bacillati</taxon>
        <taxon>Bacillota</taxon>
        <taxon>Bacilli</taxon>
        <taxon>Bacillales</taxon>
        <taxon>Gemellaceae</taxon>
        <taxon>Gemelliphila</taxon>
    </lineage>
</organism>
<evidence type="ECO:0000313" key="2">
    <source>
        <dbReference type="EMBL" id="KXB55715.1"/>
    </source>
</evidence>
<dbReference type="InterPro" id="IPR013783">
    <property type="entry name" value="Ig-like_fold"/>
</dbReference>
<protein>
    <submittedName>
        <fullName evidence="2">Uncharacterized protein</fullName>
    </submittedName>
</protein>
<comment type="caution">
    <text evidence="2">The sequence shown here is derived from an EMBL/GenBank/DDBJ whole genome shotgun (WGS) entry which is preliminary data.</text>
</comment>
<evidence type="ECO:0000313" key="3">
    <source>
        <dbReference type="Proteomes" id="UP000070467"/>
    </source>
</evidence>
<name>A0ABR5TKI9_9BACL</name>
<feature type="compositionally biased region" description="Basic and acidic residues" evidence="1">
    <location>
        <begin position="35"/>
        <end position="47"/>
    </location>
</feature>
<proteinExistence type="predicted"/>
<evidence type="ECO:0000256" key="1">
    <source>
        <dbReference type="SAM" id="MobiDB-lite"/>
    </source>
</evidence>
<dbReference type="EMBL" id="LSDB01000065">
    <property type="protein sequence ID" value="KXB55715.1"/>
    <property type="molecule type" value="Genomic_DNA"/>
</dbReference>
<feature type="non-terminal residue" evidence="2">
    <location>
        <position position="1"/>
    </location>
</feature>
<reference evidence="2 3" key="1">
    <citation type="submission" date="2016-01" db="EMBL/GenBank/DDBJ databases">
        <authorList>
            <person name="Mitreva M."/>
            <person name="Pepin K.H."/>
            <person name="Mihindukulasuriya K.A."/>
            <person name="Fulton R."/>
            <person name="Fronick C."/>
            <person name="O'Laughlin M."/>
            <person name="Miner T."/>
            <person name="Herter B."/>
            <person name="Rosa B.A."/>
            <person name="Cordes M."/>
            <person name="Tomlinson C."/>
            <person name="Wollam A."/>
            <person name="Palsikar V.B."/>
            <person name="Mardis E.R."/>
            <person name="Wilson R.K."/>
        </authorList>
    </citation>
    <scope>NUCLEOTIDE SEQUENCE [LARGE SCALE GENOMIC DNA]</scope>
    <source>
        <strain evidence="2 3">KA00071</strain>
    </source>
</reference>
<dbReference type="Gene3D" id="2.60.40.10">
    <property type="entry name" value="Immunoglobulins"/>
    <property type="match status" value="1"/>
</dbReference>
<sequence>YKITYKVTDSKGAVATKQATVKVKEKQKPQAPENKTPKPKQEKDVINEQKTLPKTSPQTPKSNKTLVTILAVGLLALERLTRRKRK</sequence>
<keyword evidence="3" id="KW-1185">Reference proteome</keyword>
<feature type="compositionally biased region" description="Polar residues" evidence="1">
    <location>
        <begin position="48"/>
        <end position="64"/>
    </location>
</feature>
<dbReference type="RefSeq" id="WP_198145784.1">
    <property type="nucleotide sequence ID" value="NZ_KQ959906.1"/>
</dbReference>
<dbReference type="Proteomes" id="UP000070467">
    <property type="component" value="Unassembled WGS sequence"/>
</dbReference>
<feature type="region of interest" description="Disordered" evidence="1">
    <location>
        <begin position="18"/>
        <end position="64"/>
    </location>
</feature>